<gene>
    <name evidence="2" type="ORF">IX38_21525</name>
</gene>
<feature type="domain" description="N-acetyltransferase" evidence="1">
    <location>
        <begin position="2"/>
        <end position="146"/>
    </location>
</feature>
<dbReference type="Proteomes" id="UP000028703">
    <property type="component" value="Unassembled WGS sequence"/>
</dbReference>
<dbReference type="SUPFAM" id="SSF55729">
    <property type="entry name" value="Acyl-CoA N-acyltransferases (Nat)"/>
    <property type="match status" value="1"/>
</dbReference>
<dbReference type="InterPro" id="IPR016181">
    <property type="entry name" value="Acyl_CoA_acyltransferase"/>
</dbReference>
<dbReference type="PROSITE" id="PS51186">
    <property type="entry name" value="GNAT"/>
    <property type="match status" value="1"/>
</dbReference>
<evidence type="ECO:0000313" key="2">
    <source>
        <dbReference type="EMBL" id="KFE97105.1"/>
    </source>
</evidence>
<proteinExistence type="predicted"/>
<keyword evidence="3" id="KW-1185">Reference proteome</keyword>
<name>A0A085YY42_9FLAO</name>
<reference evidence="2 3" key="1">
    <citation type="submission" date="2014-07" db="EMBL/GenBank/DDBJ databases">
        <title>Genome of Chryseobacterium luteum DSM 18605.</title>
        <authorList>
            <person name="Stropko S.J."/>
            <person name="Pipes S.E."/>
            <person name="Newman J.D."/>
        </authorList>
    </citation>
    <scope>NUCLEOTIDE SEQUENCE [LARGE SCALE GENOMIC DNA]</scope>
    <source>
        <strain evidence="2 3">DSM 18605</strain>
    </source>
</reference>
<dbReference type="AlphaFoldDB" id="A0A085YY42"/>
<sequence length="149" mass="17278">MIKYKPEFRESCIEIFKSNLPKYFAEEELAQFENFLDDEIEENYYVIKIEGLTVGCGGIFLDKSNDAAGLSWGMVHADYHHKGIGKFFTQYRIDMLKKTYPNITFKIETSQHTAGFYEKRGFKTVDIVPDGFSNGIDKYTMEMEFIGTD</sequence>
<evidence type="ECO:0000259" key="1">
    <source>
        <dbReference type="PROSITE" id="PS51186"/>
    </source>
</evidence>
<dbReference type="eggNOG" id="COG0456">
    <property type="taxonomic scope" value="Bacteria"/>
</dbReference>
<accession>A0A085YY42</accession>
<evidence type="ECO:0000313" key="3">
    <source>
        <dbReference type="Proteomes" id="UP000028703"/>
    </source>
</evidence>
<dbReference type="Gene3D" id="3.40.630.30">
    <property type="match status" value="1"/>
</dbReference>
<dbReference type="EMBL" id="JPRO01000030">
    <property type="protein sequence ID" value="KFE97105.1"/>
    <property type="molecule type" value="Genomic_DNA"/>
</dbReference>
<dbReference type="Pfam" id="PF13673">
    <property type="entry name" value="Acetyltransf_10"/>
    <property type="match status" value="1"/>
</dbReference>
<organism evidence="2 3">
    <name type="scientific">Chryseobacterium luteum</name>
    <dbReference type="NCBI Taxonomy" id="421531"/>
    <lineage>
        <taxon>Bacteria</taxon>
        <taxon>Pseudomonadati</taxon>
        <taxon>Bacteroidota</taxon>
        <taxon>Flavobacteriia</taxon>
        <taxon>Flavobacteriales</taxon>
        <taxon>Weeksellaceae</taxon>
        <taxon>Chryseobacterium group</taxon>
        <taxon>Chryseobacterium</taxon>
    </lineage>
</organism>
<protein>
    <recommendedName>
        <fullName evidence="1">N-acetyltransferase domain-containing protein</fullName>
    </recommendedName>
</protein>
<dbReference type="InterPro" id="IPR000182">
    <property type="entry name" value="GNAT_dom"/>
</dbReference>
<dbReference type="STRING" id="421531.IX38_21525"/>
<dbReference type="CDD" id="cd04301">
    <property type="entry name" value="NAT_SF"/>
    <property type="match status" value="1"/>
</dbReference>
<comment type="caution">
    <text evidence="2">The sequence shown here is derived from an EMBL/GenBank/DDBJ whole genome shotgun (WGS) entry which is preliminary data.</text>
</comment>
<dbReference type="GO" id="GO:0016747">
    <property type="term" value="F:acyltransferase activity, transferring groups other than amino-acyl groups"/>
    <property type="evidence" value="ECO:0007669"/>
    <property type="project" value="InterPro"/>
</dbReference>